<dbReference type="AlphaFoldDB" id="J9G6N0"/>
<reference evidence="1" key="1">
    <citation type="journal article" date="2012" name="PLoS ONE">
        <title>Gene sets for utilization of primary and secondary nutrition supplies in the distal gut of endangered iberian lynx.</title>
        <authorList>
            <person name="Alcaide M."/>
            <person name="Messina E."/>
            <person name="Richter M."/>
            <person name="Bargiela R."/>
            <person name="Peplies J."/>
            <person name="Huws S.A."/>
            <person name="Newbold C.J."/>
            <person name="Golyshin P.N."/>
            <person name="Simon M.A."/>
            <person name="Lopez G."/>
            <person name="Yakimov M.M."/>
            <person name="Ferrer M."/>
        </authorList>
    </citation>
    <scope>NUCLEOTIDE SEQUENCE</scope>
</reference>
<sequence length="55" mass="6485">MKPFLCCLTSAKRCRCCSFPEEPYSDTIKEAVFHRTLYIRKQPLLFVLVMILMRG</sequence>
<evidence type="ECO:0000313" key="1">
    <source>
        <dbReference type="EMBL" id="EJX02907.1"/>
    </source>
</evidence>
<gene>
    <name evidence="1" type="ORF">EVA_08982</name>
</gene>
<dbReference type="EMBL" id="AMCI01002367">
    <property type="protein sequence ID" value="EJX02907.1"/>
    <property type="molecule type" value="Genomic_DNA"/>
</dbReference>
<name>J9G6N0_9ZZZZ</name>
<proteinExistence type="predicted"/>
<comment type="caution">
    <text evidence="1">The sequence shown here is derived from an EMBL/GenBank/DDBJ whole genome shotgun (WGS) entry which is preliminary data.</text>
</comment>
<organism evidence="1">
    <name type="scientific">gut metagenome</name>
    <dbReference type="NCBI Taxonomy" id="749906"/>
    <lineage>
        <taxon>unclassified sequences</taxon>
        <taxon>metagenomes</taxon>
        <taxon>organismal metagenomes</taxon>
    </lineage>
</organism>
<accession>J9G6N0</accession>
<protein>
    <submittedName>
        <fullName evidence="1">Uncharacterized protein</fullName>
    </submittedName>
</protein>